<evidence type="ECO:0000256" key="1">
    <source>
        <dbReference type="ARBA" id="ARBA00022490"/>
    </source>
</evidence>
<gene>
    <name evidence="5" type="primary">xseA</name>
    <name evidence="9" type="ORF">KCX82_01905</name>
</gene>
<dbReference type="CDD" id="cd04489">
    <property type="entry name" value="ExoVII_LU_OBF"/>
    <property type="match status" value="1"/>
</dbReference>
<comment type="subcellular location">
    <subcellularLocation>
        <location evidence="5 6">Cytoplasm</location>
    </subcellularLocation>
</comment>
<name>A0A8J8B1U9_9FIRM</name>
<dbReference type="GO" id="GO:0006308">
    <property type="term" value="P:DNA catabolic process"/>
    <property type="evidence" value="ECO:0007669"/>
    <property type="project" value="UniProtKB-UniRule"/>
</dbReference>
<keyword evidence="4 5" id="KW-0269">Exonuclease</keyword>
<comment type="similarity">
    <text evidence="5 6">Belongs to the XseA family.</text>
</comment>
<dbReference type="AlphaFoldDB" id="A0A8J8B1U9"/>
<dbReference type="InterPro" id="IPR003753">
    <property type="entry name" value="Exonuc_VII_L"/>
</dbReference>
<dbReference type="RefSeq" id="WP_227016743.1">
    <property type="nucleotide sequence ID" value="NZ_JAGSND010000001.1"/>
</dbReference>
<evidence type="ECO:0000313" key="10">
    <source>
        <dbReference type="Proteomes" id="UP000675664"/>
    </source>
</evidence>
<keyword evidence="1 5" id="KW-0963">Cytoplasm</keyword>
<dbReference type="Pfam" id="PF13742">
    <property type="entry name" value="tRNA_anti_2"/>
    <property type="match status" value="1"/>
</dbReference>
<organism evidence="9 10">
    <name type="scientific">Sinanaerobacter chloroacetimidivorans</name>
    <dbReference type="NCBI Taxonomy" id="2818044"/>
    <lineage>
        <taxon>Bacteria</taxon>
        <taxon>Bacillati</taxon>
        <taxon>Bacillota</taxon>
        <taxon>Clostridia</taxon>
        <taxon>Peptostreptococcales</taxon>
        <taxon>Anaerovoracaceae</taxon>
        <taxon>Sinanaerobacter</taxon>
    </lineage>
</organism>
<comment type="subunit">
    <text evidence="5">Heterooligomer composed of large and small subunits.</text>
</comment>
<evidence type="ECO:0000256" key="6">
    <source>
        <dbReference type="RuleBase" id="RU004355"/>
    </source>
</evidence>
<sequence length="413" mass="46376">MAMKPVKVSQLNGYIKRILQSDPLLGNVSVVGEISNLKLHSTGHVYFTLKDESSKVNCFLGAEYVKDIRYELADGMEIVVNGYIYLYERGGTYSLNVREITVEGIGNLSAAFERLKEKLSKEGLFDEKYKKPIPFFPAKVAVITSETGAAVKDIIKIIKSRNNIVDVVIYPCLVQGPGAAGDISRAIREVNRLFPEVDTIILGRGGGSLEELWAFNEEIVARSIFDSKIPVISAVGHETDFTISDFVADKRAETPTAAAQMAVPDINALKEYCRQKGNQLQHTMERFIKYMELRVTNYNIEHLQMSLKNRLHIQLSKIEGVRKDIDICLRNKMTELERNTEKCKSDLEAFHPVNIMKRGYAAILDQDGKLTGSAEHFATGDKLTAVLQDGVLECEVFEIRREQYGKTESKNEL</sequence>
<accession>A0A8J8B1U9</accession>
<dbReference type="InterPro" id="IPR020579">
    <property type="entry name" value="Exonuc_VII_lsu_C"/>
</dbReference>
<evidence type="ECO:0000256" key="2">
    <source>
        <dbReference type="ARBA" id="ARBA00022722"/>
    </source>
</evidence>
<dbReference type="GO" id="GO:0005737">
    <property type="term" value="C:cytoplasm"/>
    <property type="evidence" value="ECO:0007669"/>
    <property type="project" value="UniProtKB-SubCell"/>
</dbReference>
<dbReference type="EC" id="3.1.11.6" evidence="5"/>
<dbReference type="EMBL" id="JAGSND010000001">
    <property type="protein sequence ID" value="MBR0596620.1"/>
    <property type="molecule type" value="Genomic_DNA"/>
</dbReference>
<evidence type="ECO:0000256" key="3">
    <source>
        <dbReference type="ARBA" id="ARBA00022801"/>
    </source>
</evidence>
<dbReference type="GO" id="GO:0008855">
    <property type="term" value="F:exodeoxyribonuclease VII activity"/>
    <property type="evidence" value="ECO:0007669"/>
    <property type="project" value="UniProtKB-UniRule"/>
</dbReference>
<dbReference type="Pfam" id="PF02601">
    <property type="entry name" value="Exonuc_VII_L"/>
    <property type="match status" value="1"/>
</dbReference>
<evidence type="ECO:0000256" key="5">
    <source>
        <dbReference type="HAMAP-Rule" id="MF_00378"/>
    </source>
</evidence>
<reference evidence="9" key="1">
    <citation type="submission" date="2021-04" db="EMBL/GenBank/DDBJ databases">
        <title>Sinoanaerobacter chloroacetimidivorans sp. nov., an obligate anaerobic bacterium isolated from anaerobic sludge.</title>
        <authorList>
            <person name="Bao Y."/>
        </authorList>
    </citation>
    <scope>NUCLEOTIDE SEQUENCE</scope>
    <source>
        <strain evidence="9">BAD-6</strain>
    </source>
</reference>
<proteinExistence type="inferred from homology"/>
<keyword evidence="2 5" id="KW-0540">Nuclease</keyword>
<evidence type="ECO:0000313" key="9">
    <source>
        <dbReference type="EMBL" id="MBR0596620.1"/>
    </source>
</evidence>
<evidence type="ECO:0000256" key="4">
    <source>
        <dbReference type="ARBA" id="ARBA00022839"/>
    </source>
</evidence>
<reference evidence="9" key="2">
    <citation type="submission" date="2021-04" db="EMBL/GenBank/DDBJ databases">
        <authorList>
            <person name="Liu J."/>
        </authorList>
    </citation>
    <scope>NUCLEOTIDE SEQUENCE</scope>
    <source>
        <strain evidence="9">BAD-6</strain>
    </source>
</reference>
<evidence type="ECO:0000259" key="8">
    <source>
        <dbReference type="Pfam" id="PF13742"/>
    </source>
</evidence>
<dbReference type="Proteomes" id="UP000675664">
    <property type="component" value="Unassembled WGS sequence"/>
</dbReference>
<feature type="domain" description="OB-fold nucleic acid binding" evidence="8">
    <location>
        <begin position="7"/>
        <end position="100"/>
    </location>
</feature>
<comment type="caution">
    <text evidence="9">The sequence shown here is derived from an EMBL/GenBank/DDBJ whole genome shotgun (WGS) entry which is preliminary data.</text>
</comment>
<comment type="catalytic activity">
    <reaction evidence="5 6">
        <text>Exonucleolytic cleavage in either 5'- to 3'- or 3'- to 5'-direction to yield nucleoside 5'-phosphates.</text>
        <dbReference type="EC" id="3.1.11.6"/>
    </reaction>
</comment>
<dbReference type="GO" id="GO:0009318">
    <property type="term" value="C:exodeoxyribonuclease VII complex"/>
    <property type="evidence" value="ECO:0007669"/>
    <property type="project" value="UniProtKB-UniRule"/>
</dbReference>
<dbReference type="NCBIfam" id="TIGR00237">
    <property type="entry name" value="xseA"/>
    <property type="match status" value="1"/>
</dbReference>
<feature type="domain" description="Exonuclease VII large subunit C-terminal" evidence="7">
    <location>
        <begin position="124"/>
        <end position="332"/>
    </location>
</feature>
<dbReference type="GO" id="GO:0003676">
    <property type="term" value="F:nucleic acid binding"/>
    <property type="evidence" value="ECO:0007669"/>
    <property type="project" value="InterPro"/>
</dbReference>
<evidence type="ECO:0000259" key="7">
    <source>
        <dbReference type="Pfam" id="PF02601"/>
    </source>
</evidence>
<dbReference type="InterPro" id="IPR025824">
    <property type="entry name" value="OB-fold_nuc-bd_dom"/>
</dbReference>
<dbReference type="PANTHER" id="PTHR30008:SF0">
    <property type="entry name" value="EXODEOXYRIBONUCLEASE 7 LARGE SUBUNIT"/>
    <property type="match status" value="1"/>
</dbReference>
<keyword evidence="3 5" id="KW-0378">Hydrolase</keyword>
<protein>
    <recommendedName>
        <fullName evidence="5">Exodeoxyribonuclease 7 large subunit</fullName>
        <ecNumber evidence="5">3.1.11.6</ecNumber>
    </recommendedName>
    <alternativeName>
        <fullName evidence="5">Exodeoxyribonuclease VII large subunit</fullName>
        <shortName evidence="5">Exonuclease VII large subunit</shortName>
    </alternativeName>
</protein>
<comment type="function">
    <text evidence="5">Bidirectionally degrades single-stranded DNA into large acid-insoluble oligonucleotides, which are then degraded further into small acid-soluble oligonucleotides.</text>
</comment>
<dbReference type="HAMAP" id="MF_00378">
    <property type="entry name" value="Exonuc_7_L"/>
    <property type="match status" value="1"/>
</dbReference>
<keyword evidence="10" id="KW-1185">Reference proteome</keyword>
<dbReference type="PANTHER" id="PTHR30008">
    <property type="entry name" value="EXODEOXYRIBONUCLEASE 7 LARGE SUBUNIT"/>
    <property type="match status" value="1"/>
</dbReference>